<dbReference type="Pfam" id="PF04479">
    <property type="entry name" value="RTA1"/>
    <property type="match status" value="1"/>
</dbReference>
<dbReference type="EMBL" id="CALLCH030000020">
    <property type="protein sequence ID" value="CAI4219564.1"/>
    <property type="molecule type" value="Genomic_DNA"/>
</dbReference>
<dbReference type="Proteomes" id="UP000838763">
    <property type="component" value="Unassembled WGS sequence"/>
</dbReference>
<dbReference type="InterPro" id="IPR007568">
    <property type="entry name" value="RTA1"/>
</dbReference>
<reference evidence="6" key="1">
    <citation type="submission" date="2022-11" db="EMBL/GenBank/DDBJ databases">
        <authorList>
            <person name="Scott C."/>
            <person name="Bruce N."/>
        </authorList>
    </citation>
    <scope>NUCLEOTIDE SEQUENCE</scope>
</reference>
<evidence type="ECO:0000256" key="2">
    <source>
        <dbReference type="ARBA" id="ARBA00022692"/>
    </source>
</evidence>
<feature type="transmembrane region" description="Helical" evidence="5">
    <location>
        <begin position="52"/>
        <end position="73"/>
    </location>
</feature>
<feature type="transmembrane region" description="Helical" evidence="5">
    <location>
        <begin position="79"/>
        <end position="100"/>
    </location>
</feature>
<keyword evidence="3 5" id="KW-1133">Transmembrane helix</keyword>
<evidence type="ECO:0000256" key="4">
    <source>
        <dbReference type="ARBA" id="ARBA00023136"/>
    </source>
</evidence>
<dbReference type="GO" id="GO:0016020">
    <property type="term" value="C:membrane"/>
    <property type="evidence" value="ECO:0007669"/>
    <property type="project" value="UniProtKB-SubCell"/>
</dbReference>
<sequence>MADASRDGVTPGSVYVYAPNKAAAIFFTVAFAATFFLHLWQSHRYKSFKVTGLLPFCGLLFVVGFAVRSYGAFNFTNVDVYIASIVLIYMSPPLLELSNYHILGRVLYYVPHLSPTHPGRVLATFGSLSALVEILNAIGVMYITNPKVPDKARDVGHRMMQIGLVLQILVVAAFYVLAGIFHRRCARDSIFSTSIKVRRPLVTLYISTSLILVRTIFRAVEHFGFEDAIRKAGAGETPAS</sequence>
<gene>
    <name evidence="6" type="ORF">PPNO1_LOCUS9121</name>
</gene>
<evidence type="ECO:0000256" key="3">
    <source>
        <dbReference type="ARBA" id="ARBA00022989"/>
    </source>
</evidence>
<feature type="transmembrane region" description="Helical" evidence="5">
    <location>
        <begin position="22"/>
        <end position="40"/>
    </location>
</feature>
<evidence type="ECO:0000313" key="7">
    <source>
        <dbReference type="Proteomes" id="UP000838763"/>
    </source>
</evidence>
<dbReference type="PANTHER" id="PTHR31465">
    <property type="entry name" value="PROTEIN RTA1-RELATED"/>
    <property type="match status" value="1"/>
</dbReference>
<evidence type="ECO:0000256" key="5">
    <source>
        <dbReference type="SAM" id="Phobius"/>
    </source>
</evidence>
<keyword evidence="4 5" id="KW-0472">Membrane</keyword>
<organism evidence="6 7">
    <name type="scientific">Parascedosporium putredinis</name>
    <dbReference type="NCBI Taxonomy" id="1442378"/>
    <lineage>
        <taxon>Eukaryota</taxon>
        <taxon>Fungi</taxon>
        <taxon>Dikarya</taxon>
        <taxon>Ascomycota</taxon>
        <taxon>Pezizomycotina</taxon>
        <taxon>Sordariomycetes</taxon>
        <taxon>Hypocreomycetidae</taxon>
        <taxon>Microascales</taxon>
        <taxon>Microascaceae</taxon>
        <taxon>Parascedosporium</taxon>
    </lineage>
</organism>
<feature type="transmembrane region" description="Helical" evidence="5">
    <location>
        <begin position="202"/>
        <end position="220"/>
    </location>
</feature>
<feature type="transmembrane region" description="Helical" evidence="5">
    <location>
        <begin position="121"/>
        <end position="142"/>
    </location>
</feature>
<feature type="transmembrane region" description="Helical" evidence="5">
    <location>
        <begin position="162"/>
        <end position="181"/>
    </location>
</feature>
<keyword evidence="2 5" id="KW-0812">Transmembrane</keyword>
<keyword evidence="7" id="KW-1185">Reference proteome</keyword>
<evidence type="ECO:0000256" key="1">
    <source>
        <dbReference type="ARBA" id="ARBA00004141"/>
    </source>
</evidence>
<dbReference type="AlphaFoldDB" id="A0A9P1MDL4"/>
<proteinExistence type="predicted"/>
<comment type="subcellular location">
    <subcellularLocation>
        <location evidence="1">Membrane</location>
        <topology evidence="1">Multi-pass membrane protein</topology>
    </subcellularLocation>
</comment>
<name>A0A9P1MDL4_9PEZI</name>
<dbReference type="OrthoDB" id="3358017at2759"/>
<protein>
    <submittedName>
        <fullName evidence="6">Uncharacterized protein</fullName>
    </submittedName>
</protein>
<comment type="caution">
    <text evidence="6">The sequence shown here is derived from an EMBL/GenBank/DDBJ whole genome shotgun (WGS) entry which is preliminary data.</text>
</comment>
<dbReference type="PANTHER" id="PTHR31465:SF34">
    <property type="entry name" value="DOMAIN PROTEIN, PUTATIVE (AFU_ORTHOLOGUE AFUA_3G00480)-RELATED"/>
    <property type="match status" value="1"/>
</dbReference>
<evidence type="ECO:0000313" key="6">
    <source>
        <dbReference type="EMBL" id="CAI4219564.1"/>
    </source>
</evidence>
<accession>A0A9P1MDL4</accession>